<dbReference type="GO" id="GO:0006396">
    <property type="term" value="P:RNA processing"/>
    <property type="evidence" value="ECO:0007669"/>
    <property type="project" value="TreeGrafter"/>
</dbReference>
<dbReference type="PANTHER" id="PTHR47934:SF24">
    <property type="entry name" value="PENTACOTRIPEPTIDE-REPEAT REGION OF PRORP DOMAIN-CONTAINING PROTEIN"/>
    <property type="match status" value="1"/>
</dbReference>
<gene>
    <name evidence="4" type="ORF">M6B38_311135</name>
</gene>
<reference evidence="4" key="1">
    <citation type="journal article" date="2023" name="GigaByte">
        <title>Genome assembly of the bearded iris, Iris pallida Lam.</title>
        <authorList>
            <person name="Bruccoleri R.E."/>
            <person name="Oakeley E.J."/>
            <person name="Faust A.M.E."/>
            <person name="Altorfer M."/>
            <person name="Dessus-Babus S."/>
            <person name="Burckhardt D."/>
            <person name="Oertli M."/>
            <person name="Naumann U."/>
            <person name="Petersen F."/>
            <person name="Wong J."/>
        </authorList>
    </citation>
    <scope>NUCLEOTIDE SEQUENCE</scope>
    <source>
        <strain evidence="4">GSM-AAB239-AS_SAM_17_03QT</strain>
    </source>
</reference>
<dbReference type="EMBL" id="JANAVB010009598">
    <property type="protein sequence ID" value="KAJ6839929.1"/>
    <property type="molecule type" value="Genomic_DNA"/>
</dbReference>
<dbReference type="AlphaFoldDB" id="A0AAX6HFW9"/>
<keyword evidence="1" id="KW-0677">Repeat</keyword>
<sequence length="408" mass="45466">MAFSAALRGQTPKLPLLLLPPRSTSSFSTQSLTDPESKPKPEPLGRTFSLLRSSIRSEPDPDRICTLFQSSTHLPRFYHGIPLHQLAVARLAQLRRPDLVERILESLKSDPLAPKSEGFLIRIISLYSSAGMLDHAVKTFDEMPTRTERSFSALLSAYYHSGRTDLLNEKFLSLPKKLGIAPGVWSYSIYLKSLCKTGEIANAVELLDEMSKSELTVPNIVSYNTVLDGCVKHGDEANFEKIFKIVSDRKLEVNVVTYNYRLAMFCRRSESFKAEELLAVMAAREVEPNLASFNTVIEGFCREGDVGSAVRVFRMMKGKEEVVPNSKTYVALIRSLVEKGEYAVGLEICKECFARKFAPPFETVKGLIGGLVKDNRSEEAKEIVAKMKGAVRGDAAEAWKKFEAELAL</sequence>
<feature type="region of interest" description="Disordered" evidence="3">
    <location>
        <begin position="15"/>
        <end position="46"/>
    </location>
</feature>
<proteinExistence type="predicted"/>
<dbReference type="NCBIfam" id="TIGR00756">
    <property type="entry name" value="PPR"/>
    <property type="match status" value="2"/>
</dbReference>
<feature type="repeat" description="PPR" evidence="2">
    <location>
        <begin position="183"/>
        <end position="217"/>
    </location>
</feature>
<keyword evidence="5" id="KW-1185">Reference proteome</keyword>
<dbReference type="Proteomes" id="UP001140949">
    <property type="component" value="Unassembled WGS sequence"/>
</dbReference>
<reference evidence="4" key="2">
    <citation type="submission" date="2023-04" db="EMBL/GenBank/DDBJ databases">
        <authorList>
            <person name="Bruccoleri R.E."/>
            <person name="Oakeley E.J."/>
            <person name="Faust A.-M."/>
            <person name="Dessus-Babus S."/>
            <person name="Altorfer M."/>
            <person name="Burckhardt D."/>
            <person name="Oertli M."/>
            <person name="Naumann U."/>
            <person name="Petersen F."/>
            <person name="Wong J."/>
        </authorList>
    </citation>
    <scope>NUCLEOTIDE SEQUENCE</scope>
    <source>
        <strain evidence="4">GSM-AAB239-AS_SAM_17_03QT</strain>
        <tissue evidence="4">Leaf</tissue>
    </source>
</reference>
<evidence type="ECO:0000256" key="2">
    <source>
        <dbReference type="PROSITE-ProRule" id="PRU00708"/>
    </source>
</evidence>
<evidence type="ECO:0000313" key="4">
    <source>
        <dbReference type="EMBL" id="KAJ6839929.1"/>
    </source>
</evidence>
<feature type="repeat" description="PPR" evidence="2">
    <location>
        <begin position="289"/>
        <end position="323"/>
    </location>
</feature>
<evidence type="ECO:0000313" key="5">
    <source>
        <dbReference type="Proteomes" id="UP001140949"/>
    </source>
</evidence>
<dbReference type="Gene3D" id="1.25.40.10">
    <property type="entry name" value="Tetratricopeptide repeat domain"/>
    <property type="match status" value="2"/>
</dbReference>
<dbReference type="Pfam" id="PF13041">
    <property type="entry name" value="PPR_2"/>
    <property type="match status" value="2"/>
</dbReference>
<dbReference type="InterPro" id="IPR011990">
    <property type="entry name" value="TPR-like_helical_dom_sf"/>
</dbReference>
<feature type="repeat" description="PPR" evidence="2">
    <location>
        <begin position="254"/>
        <end position="288"/>
    </location>
</feature>
<dbReference type="PROSITE" id="PS51375">
    <property type="entry name" value="PPR"/>
    <property type="match status" value="4"/>
</dbReference>
<feature type="compositionally biased region" description="Polar residues" evidence="3">
    <location>
        <begin position="22"/>
        <end position="34"/>
    </location>
</feature>
<protein>
    <submittedName>
        <fullName evidence="4">Pentatricopeptide repeat-containing protein-like, mitochondrial</fullName>
    </submittedName>
</protein>
<dbReference type="GO" id="GO:0005739">
    <property type="term" value="C:mitochondrion"/>
    <property type="evidence" value="ECO:0007669"/>
    <property type="project" value="TreeGrafter"/>
</dbReference>
<name>A0AAX6HFW9_IRIPA</name>
<feature type="repeat" description="PPR" evidence="2">
    <location>
        <begin position="219"/>
        <end position="253"/>
    </location>
</feature>
<evidence type="ECO:0000256" key="1">
    <source>
        <dbReference type="ARBA" id="ARBA00022737"/>
    </source>
</evidence>
<organism evidence="4 5">
    <name type="scientific">Iris pallida</name>
    <name type="common">Sweet iris</name>
    <dbReference type="NCBI Taxonomy" id="29817"/>
    <lineage>
        <taxon>Eukaryota</taxon>
        <taxon>Viridiplantae</taxon>
        <taxon>Streptophyta</taxon>
        <taxon>Embryophyta</taxon>
        <taxon>Tracheophyta</taxon>
        <taxon>Spermatophyta</taxon>
        <taxon>Magnoliopsida</taxon>
        <taxon>Liliopsida</taxon>
        <taxon>Asparagales</taxon>
        <taxon>Iridaceae</taxon>
        <taxon>Iridoideae</taxon>
        <taxon>Irideae</taxon>
        <taxon>Iris</taxon>
    </lineage>
</organism>
<dbReference type="InterPro" id="IPR051114">
    <property type="entry name" value="Mito_RNA_Proc_CCM1"/>
</dbReference>
<dbReference type="PANTHER" id="PTHR47934">
    <property type="entry name" value="PENTATRICOPEPTIDE REPEAT-CONTAINING PROTEIN PET309, MITOCHONDRIAL"/>
    <property type="match status" value="1"/>
</dbReference>
<accession>A0AAX6HFW9</accession>
<dbReference type="GO" id="GO:0007005">
    <property type="term" value="P:mitochondrion organization"/>
    <property type="evidence" value="ECO:0007669"/>
    <property type="project" value="TreeGrafter"/>
</dbReference>
<comment type="caution">
    <text evidence="4">The sequence shown here is derived from an EMBL/GenBank/DDBJ whole genome shotgun (WGS) entry which is preliminary data.</text>
</comment>
<evidence type="ECO:0000256" key="3">
    <source>
        <dbReference type="SAM" id="MobiDB-lite"/>
    </source>
</evidence>
<dbReference type="GO" id="GO:0003729">
    <property type="term" value="F:mRNA binding"/>
    <property type="evidence" value="ECO:0007669"/>
    <property type="project" value="TreeGrafter"/>
</dbReference>
<dbReference type="Pfam" id="PF01535">
    <property type="entry name" value="PPR"/>
    <property type="match status" value="2"/>
</dbReference>
<dbReference type="InterPro" id="IPR002885">
    <property type="entry name" value="PPR_rpt"/>
</dbReference>